<dbReference type="Gene3D" id="3.40.50.11210">
    <property type="entry name" value="Rap/Ran-GAP"/>
    <property type="match status" value="1"/>
</dbReference>
<dbReference type="InterPro" id="IPR050989">
    <property type="entry name" value="Rap1_Ran_GAP"/>
</dbReference>
<reference evidence="5" key="1">
    <citation type="submission" date="2016-06" db="UniProtKB">
        <authorList>
            <consortium name="WormBaseParasite"/>
        </authorList>
    </citation>
    <scope>IDENTIFICATION</scope>
</reference>
<dbReference type="WBParaSite" id="GPUH_0000843101-mRNA-1">
    <property type="protein sequence ID" value="GPUH_0000843101-mRNA-1"/>
    <property type="gene ID" value="GPUH_0000843101"/>
</dbReference>
<dbReference type="PANTHER" id="PTHR15711">
    <property type="entry name" value="RAP GTPASE-ACTIVATING PROTEIN"/>
    <property type="match status" value="1"/>
</dbReference>
<evidence type="ECO:0000259" key="2">
    <source>
        <dbReference type="PROSITE" id="PS50085"/>
    </source>
</evidence>
<dbReference type="InterPro" id="IPR035974">
    <property type="entry name" value="Rap/Ran-GAP_sf"/>
</dbReference>
<dbReference type="EMBL" id="UYRT01024554">
    <property type="protein sequence ID" value="VDK62586.1"/>
    <property type="molecule type" value="Genomic_DNA"/>
</dbReference>
<dbReference type="Proteomes" id="UP000271098">
    <property type="component" value="Unassembled WGS sequence"/>
</dbReference>
<dbReference type="PROSITE" id="PS50085">
    <property type="entry name" value="RAPGAP"/>
    <property type="match status" value="1"/>
</dbReference>
<dbReference type="InterPro" id="IPR000331">
    <property type="entry name" value="Rap/Ran_GAP_dom"/>
</dbReference>
<dbReference type="PANTHER" id="PTHR15711:SF62">
    <property type="entry name" value="GTPASE-ACTIVATING RAP_RAN-GAP DOMAIN-LIKE PROTEIN 3"/>
    <property type="match status" value="1"/>
</dbReference>
<sequence>MGDYNRSLKEIVNAELQRELVVLEDQEGGVNCKFGVIYALKTQHSDMQMFSNEHGDENFERFIKLLGQRIELQNWGSYRGGLDTFCTS</sequence>
<organism evidence="5">
    <name type="scientific">Gongylonema pulchrum</name>
    <dbReference type="NCBI Taxonomy" id="637853"/>
    <lineage>
        <taxon>Eukaryota</taxon>
        <taxon>Metazoa</taxon>
        <taxon>Ecdysozoa</taxon>
        <taxon>Nematoda</taxon>
        <taxon>Chromadorea</taxon>
        <taxon>Rhabditida</taxon>
        <taxon>Spirurina</taxon>
        <taxon>Spiruromorpha</taxon>
        <taxon>Spiruroidea</taxon>
        <taxon>Gongylonematidae</taxon>
        <taxon>Gongylonema</taxon>
    </lineage>
</organism>
<evidence type="ECO:0000313" key="5">
    <source>
        <dbReference type="WBParaSite" id="GPUH_0000843101-mRNA-1"/>
    </source>
</evidence>
<gene>
    <name evidence="3" type="ORF">GPUH_LOCUS8425</name>
</gene>
<feature type="domain" description="Rap-GAP" evidence="2">
    <location>
        <begin position="20"/>
        <end position="88"/>
    </location>
</feature>
<accession>A0A183DI81</accession>
<proteinExistence type="predicted"/>
<name>A0A183DI81_9BILA</name>
<keyword evidence="4" id="KW-1185">Reference proteome</keyword>
<evidence type="ECO:0000313" key="4">
    <source>
        <dbReference type="Proteomes" id="UP000271098"/>
    </source>
</evidence>
<reference evidence="3 4" key="2">
    <citation type="submission" date="2018-11" db="EMBL/GenBank/DDBJ databases">
        <authorList>
            <consortium name="Pathogen Informatics"/>
        </authorList>
    </citation>
    <scope>NUCLEOTIDE SEQUENCE [LARGE SCALE GENOMIC DNA]</scope>
</reference>
<dbReference type="SUPFAM" id="SSF111347">
    <property type="entry name" value="Rap/Ran-GAP"/>
    <property type="match status" value="1"/>
</dbReference>
<dbReference type="AlphaFoldDB" id="A0A183DI81"/>
<evidence type="ECO:0000313" key="3">
    <source>
        <dbReference type="EMBL" id="VDK62586.1"/>
    </source>
</evidence>
<keyword evidence="1" id="KW-0343">GTPase activation</keyword>
<dbReference type="Pfam" id="PF02145">
    <property type="entry name" value="Rap_GAP"/>
    <property type="match status" value="1"/>
</dbReference>
<evidence type="ECO:0000256" key="1">
    <source>
        <dbReference type="ARBA" id="ARBA00022468"/>
    </source>
</evidence>
<dbReference type="OrthoDB" id="5845589at2759"/>
<dbReference type="GO" id="GO:0005096">
    <property type="term" value="F:GTPase activator activity"/>
    <property type="evidence" value="ECO:0007669"/>
    <property type="project" value="UniProtKB-KW"/>
</dbReference>
<dbReference type="GO" id="GO:0051056">
    <property type="term" value="P:regulation of small GTPase mediated signal transduction"/>
    <property type="evidence" value="ECO:0007669"/>
    <property type="project" value="InterPro"/>
</dbReference>
<protein>
    <submittedName>
        <fullName evidence="5">Rap-GAP domain-containing protein</fullName>
    </submittedName>
</protein>